<protein>
    <recommendedName>
        <fullName evidence="3">AMP-binding enzyme C-terminal domain-containing protein</fullName>
    </recommendedName>
</protein>
<dbReference type="AlphaFoldDB" id="A0AAD6YDW1"/>
<feature type="non-terminal residue" evidence="1">
    <location>
        <position position="160"/>
    </location>
</feature>
<dbReference type="Gene3D" id="3.30.300.30">
    <property type="match status" value="1"/>
</dbReference>
<organism evidence="1 2">
    <name type="scientific">Mycena pura</name>
    <dbReference type="NCBI Taxonomy" id="153505"/>
    <lineage>
        <taxon>Eukaryota</taxon>
        <taxon>Fungi</taxon>
        <taxon>Dikarya</taxon>
        <taxon>Basidiomycota</taxon>
        <taxon>Agaricomycotina</taxon>
        <taxon>Agaricomycetes</taxon>
        <taxon>Agaricomycetidae</taxon>
        <taxon>Agaricales</taxon>
        <taxon>Marasmiineae</taxon>
        <taxon>Mycenaceae</taxon>
        <taxon>Mycena</taxon>
    </lineage>
</organism>
<sequence length="160" mass="17432">QETIGVVIVIVPEAGCPHVGLSQLQDLLKECLHPSKWPFAIVYMDNIPKNSAGKPLRIKLADRLGIGRLSNAIPMLMRHLEVAAPSSHWQAALIELILCMRVQLDLEAIERVLRAVYGVEDAALRVRAHRDGAPEAFVCADGLNAGDVDATLRQVLPGYA</sequence>
<proteinExistence type="predicted"/>
<name>A0AAD6YDW1_9AGAR</name>
<dbReference type="InterPro" id="IPR045851">
    <property type="entry name" value="AMP-bd_C_sf"/>
</dbReference>
<gene>
    <name evidence="1" type="ORF">GGX14DRAFT_325343</name>
</gene>
<feature type="non-terminal residue" evidence="1">
    <location>
        <position position="1"/>
    </location>
</feature>
<keyword evidence="2" id="KW-1185">Reference proteome</keyword>
<dbReference type="EMBL" id="JARJCW010000020">
    <property type="protein sequence ID" value="KAJ7214026.1"/>
    <property type="molecule type" value="Genomic_DNA"/>
</dbReference>
<accession>A0AAD6YDW1</accession>
<reference evidence="1" key="1">
    <citation type="submission" date="2023-03" db="EMBL/GenBank/DDBJ databases">
        <title>Massive genome expansion in bonnet fungi (Mycena s.s.) driven by repeated elements and novel gene families across ecological guilds.</title>
        <authorList>
            <consortium name="Lawrence Berkeley National Laboratory"/>
            <person name="Harder C.B."/>
            <person name="Miyauchi S."/>
            <person name="Viragh M."/>
            <person name="Kuo A."/>
            <person name="Thoen E."/>
            <person name="Andreopoulos B."/>
            <person name="Lu D."/>
            <person name="Skrede I."/>
            <person name="Drula E."/>
            <person name="Henrissat B."/>
            <person name="Morin E."/>
            <person name="Kohler A."/>
            <person name="Barry K."/>
            <person name="LaButti K."/>
            <person name="Morin E."/>
            <person name="Salamov A."/>
            <person name="Lipzen A."/>
            <person name="Mereny Z."/>
            <person name="Hegedus B."/>
            <person name="Baldrian P."/>
            <person name="Stursova M."/>
            <person name="Weitz H."/>
            <person name="Taylor A."/>
            <person name="Grigoriev I.V."/>
            <person name="Nagy L.G."/>
            <person name="Martin F."/>
            <person name="Kauserud H."/>
        </authorList>
    </citation>
    <scope>NUCLEOTIDE SEQUENCE</scope>
    <source>
        <strain evidence="1">9144</strain>
    </source>
</reference>
<dbReference type="Proteomes" id="UP001219525">
    <property type="component" value="Unassembled WGS sequence"/>
</dbReference>
<evidence type="ECO:0000313" key="2">
    <source>
        <dbReference type="Proteomes" id="UP001219525"/>
    </source>
</evidence>
<evidence type="ECO:0008006" key="3">
    <source>
        <dbReference type="Google" id="ProtNLM"/>
    </source>
</evidence>
<comment type="caution">
    <text evidence="1">The sequence shown here is derived from an EMBL/GenBank/DDBJ whole genome shotgun (WGS) entry which is preliminary data.</text>
</comment>
<evidence type="ECO:0000313" key="1">
    <source>
        <dbReference type="EMBL" id="KAJ7214026.1"/>
    </source>
</evidence>
<dbReference type="SUPFAM" id="SSF56801">
    <property type="entry name" value="Acetyl-CoA synthetase-like"/>
    <property type="match status" value="1"/>
</dbReference>